<dbReference type="PANTHER" id="PTHR37610">
    <property type="entry name" value="CCHC-TYPE DOMAIN-CONTAINING PROTEIN"/>
    <property type="match status" value="1"/>
</dbReference>
<comment type="caution">
    <text evidence="3">The sequence shown here is derived from an EMBL/GenBank/DDBJ whole genome shotgun (WGS) entry which is preliminary data.</text>
</comment>
<keyword evidence="4" id="KW-1185">Reference proteome</keyword>
<reference evidence="3" key="2">
    <citation type="journal article" date="2024" name="Plant">
        <title>Genomic evolution and insights into agronomic trait innovations of Sesamum species.</title>
        <authorList>
            <person name="Miao H."/>
            <person name="Wang L."/>
            <person name="Qu L."/>
            <person name="Liu H."/>
            <person name="Sun Y."/>
            <person name="Le M."/>
            <person name="Wang Q."/>
            <person name="Wei S."/>
            <person name="Zheng Y."/>
            <person name="Lin W."/>
            <person name="Duan Y."/>
            <person name="Cao H."/>
            <person name="Xiong S."/>
            <person name="Wang X."/>
            <person name="Wei L."/>
            <person name="Li C."/>
            <person name="Ma Q."/>
            <person name="Ju M."/>
            <person name="Zhao R."/>
            <person name="Li G."/>
            <person name="Mu C."/>
            <person name="Tian Q."/>
            <person name="Mei H."/>
            <person name="Zhang T."/>
            <person name="Gao T."/>
            <person name="Zhang H."/>
        </authorList>
    </citation>
    <scope>NUCLEOTIDE SEQUENCE</scope>
    <source>
        <strain evidence="3">3651</strain>
    </source>
</reference>
<organism evidence="3 4">
    <name type="scientific">Sesamum alatum</name>
    <dbReference type="NCBI Taxonomy" id="300844"/>
    <lineage>
        <taxon>Eukaryota</taxon>
        <taxon>Viridiplantae</taxon>
        <taxon>Streptophyta</taxon>
        <taxon>Embryophyta</taxon>
        <taxon>Tracheophyta</taxon>
        <taxon>Spermatophyta</taxon>
        <taxon>Magnoliopsida</taxon>
        <taxon>eudicotyledons</taxon>
        <taxon>Gunneridae</taxon>
        <taxon>Pentapetalae</taxon>
        <taxon>asterids</taxon>
        <taxon>lamiids</taxon>
        <taxon>Lamiales</taxon>
        <taxon>Pedaliaceae</taxon>
        <taxon>Sesamum</taxon>
    </lineage>
</organism>
<dbReference type="AlphaFoldDB" id="A0AAE2CLI7"/>
<dbReference type="PANTHER" id="PTHR37610:SF40">
    <property type="entry name" value="OS01G0909600 PROTEIN"/>
    <property type="match status" value="1"/>
</dbReference>
<evidence type="ECO:0000313" key="3">
    <source>
        <dbReference type="EMBL" id="KAK4426605.1"/>
    </source>
</evidence>
<dbReference type="Pfam" id="PF14244">
    <property type="entry name" value="Retrotran_gag_3"/>
    <property type="match status" value="1"/>
</dbReference>
<gene>
    <name evidence="3" type="ORF">Salat_1429100</name>
</gene>
<reference evidence="3" key="1">
    <citation type="submission" date="2020-06" db="EMBL/GenBank/DDBJ databases">
        <authorList>
            <person name="Li T."/>
            <person name="Hu X."/>
            <person name="Zhang T."/>
            <person name="Song X."/>
            <person name="Zhang H."/>
            <person name="Dai N."/>
            <person name="Sheng W."/>
            <person name="Hou X."/>
            <person name="Wei L."/>
        </authorList>
    </citation>
    <scope>NUCLEOTIDE SEQUENCE</scope>
    <source>
        <strain evidence="3">3651</strain>
        <tissue evidence="3">Leaf</tissue>
    </source>
</reference>
<proteinExistence type="predicted"/>
<evidence type="ECO:0000313" key="4">
    <source>
        <dbReference type="Proteomes" id="UP001293254"/>
    </source>
</evidence>
<protein>
    <recommendedName>
        <fullName evidence="2">Retrotransposon Copia-like N-terminal domain-containing protein</fullName>
    </recommendedName>
</protein>
<dbReference type="Proteomes" id="UP001293254">
    <property type="component" value="Unassembled WGS sequence"/>
</dbReference>
<evidence type="ECO:0000259" key="2">
    <source>
        <dbReference type="Pfam" id="PF14244"/>
    </source>
</evidence>
<dbReference type="InterPro" id="IPR029472">
    <property type="entry name" value="Copia-like_N"/>
</dbReference>
<feature type="compositionally biased region" description="Low complexity" evidence="1">
    <location>
        <begin position="60"/>
        <end position="73"/>
    </location>
</feature>
<feature type="compositionally biased region" description="Basic residues" evidence="1">
    <location>
        <begin position="104"/>
        <end position="113"/>
    </location>
</feature>
<evidence type="ECO:0000256" key="1">
    <source>
        <dbReference type="SAM" id="MobiDB-lite"/>
    </source>
</evidence>
<name>A0AAE2CLI7_9LAMI</name>
<dbReference type="EMBL" id="JACGWO010000005">
    <property type="protein sequence ID" value="KAK4426605.1"/>
    <property type="molecule type" value="Genomic_DNA"/>
</dbReference>
<sequence length="113" mass="12416">MLLVSTPLTPQNYLAWNRSVRIVLRAKMKLGFLTGSTVKPALDSPEYELWEPDAPRSSLPDSVGDVGPSSSCDSSDHHHRDQPPAAALEDNSPIQFGTILQRSTRTHTHNQLG</sequence>
<feature type="compositionally biased region" description="Polar residues" evidence="1">
    <location>
        <begin position="92"/>
        <end position="103"/>
    </location>
</feature>
<feature type="domain" description="Retrotransposon Copia-like N-terminal" evidence="2">
    <location>
        <begin position="1"/>
        <end position="41"/>
    </location>
</feature>
<feature type="region of interest" description="Disordered" evidence="1">
    <location>
        <begin position="43"/>
        <end position="113"/>
    </location>
</feature>
<accession>A0AAE2CLI7</accession>